<proteinExistence type="predicted"/>
<name>A0A4Y3PKF4_BREPA</name>
<dbReference type="InterPro" id="IPR054688">
    <property type="entry name" value="CD1247_N"/>
</dbReference>
<feature type="coiled-coil region" evidence="1">
    <location>
        <begin position="45"/>
        <end position="72"/>
    </location>
</feature>
<dbReference type="GeneID" id="87613760"/>
<protein>
    <submittedName>
        <fullName evidence="2">Uncharacterized protein</fullName>
    </submittedName>
</protein>
<dbReference type="EMBL" id="BJMH01000004">
    <property type="protein sequence ID" value="GEB31609.1"/>
    <property type="molecule type" value="Genomic_DNA"/>
</dbReference>
<sequence>MLETMANRIAYLRGLADGLDVGEKSAEGKIMTEMIEIMDEVYAQFRELHARVEEAEDYVEALDEDLEDVELYLFEDDEALYETIEDDDDVDYATYYDLDDDEDAALYESDDDTHLATGYDFSCPHCQKEIHLREGTDDDGYSHYVIESASAQRDYQPVNPT</sequence>
<evidence type="ECO:0000313" key="2">
    <source>
        <dbReference type="EMBL" id="GEB31609.1"/>
    </source>
</evidence>
<dbReference type="Proteomes" id="UP000316882">
    <property type="component" value="Unassembled WGS sequence"/>
</dbReference>
<accession>A0A4Y3PKF4</accession>
<dbReference type="RefSeq" id="WP_122965830.1">
    <property type="nucleotide sequence ID" value="NZ_BJMH01000004.1"/>
</dbReference>
<keyword evidence="1" id="KW-0175">Coiled coil</keyword>
<keyword evidence="3" id="KW-1185">Reference proteome</keyword>
<comment type="caution">
    <text evidence="2">The sequence shown here is derived from an EMBL/GenBank/DDBJ whole genome shotgun (WGS) entry which is preliminary data.</text>
</comment>
<organism evidence="2 3">
    <name type="scientific">Brevibacillus parabrevis</name>
    <dbReference type="NCBI Taxonomy" id="54914"/>
    <lineage>
        <taxon>Bacteria</taxon>
        <taxon>Bacillati</taxon>
        <taxon>Bacillota</taxon>
        <taxon>Bacilli</taxon>
        <taxon>Bacillales</taxon>
        <taxon>Paenibacillaceae</taxon>
        <taxon>Brevibacillus</taxon>
    </lineage>
</organism>
<evidence type="ECO:0000313" key="3">
    <source>
        <dbReference type="Proteomes" id="UP000316882"/>
    </source>
</evidence>
<dbReference type="STRING" id="54914.AV540_04560"/>
<evidence type="ECO:0000256" key="1">
    <source>
        <dbReference type="SAM" id="Coils"/>
    </source>
</evidence>
<reference evidence="2 3" key="1">
    <citation type="submission" date="2019-06" db="EMBL/GenBank/DDBJ databases">
        <title>Whole genome shotgun sequence of Brevibacillus parabrevis NBRC 12334.</title>
        <authorList>
            <person name="Hosoyama A."/>
            <person name="Uohara A."/>
            <person name="Ohji S."/>
            <person name="Ichikawa N."/>
        </authorList>
    </citation>
    <scope>NUCLEOTIDE SEQUENCE [LARGE SCALE GENOMIC DNA]</scope>
    <source>
        <strain evidence="2 3">NBRC 12334</strain>
    </source>
</reference>
<dbReference type="NCBIfam" id="NF045650">
    <property type="entry name" value="CD1247_Nterm"/>
    <property type="match status" value="1"/>
</dbReference>
<dbReference type="AlphaFoldDB" id="A0A4Y3PKF4"/>
<gene>
    <name evidence="2" type="ORF">BPA01_11890</name>
</gene>